<feature type="transmembrane region" description="Helical" evidence="1">
    <location>
        <begin position="745"/>
        <end position="764"/>
    </location>
</feature>
<dbReference type="SUPFAM" id="SSF55021">
    <property type="entry name" value="ACT-like"/>
    <property type="match status" value="2"/>
</dbReference>
<dbReference type="PANTHER" id="PTHR48146:SF2">
    <property type="entry name" value="K-STIMULATED PYROPHOSPHATE-ENERGIZED SODIUM PUMP PROTEIN"/>
    <property type="match status" value="1"/>
</dbReference>
<keyword evidence="1" id="KW-1133">Transmembrane helix</keyword>
<evidence type="ECO:0000313" key="4">
    <source>
        <dbReference type="Proteomes" id="UP001227230"/>
    </source>
</evidence>
<dbReference type="Proteomes" id="UP001227230">
    <property type="component" value="Chromosome 6"/>
</dbReference>
<evidence type="ECO:0000256" key="1">
    <source>
        <dbReference type="SAM" id="Phobius"/>
    </source>
</evidence>
<dbReference type="Gene3D" id="3.30.70.260">
    <property type="match status" value="1"/>
</dbReference>
<dbReference type="EMBL" id="CP126653">
    <property type="protein sequence ID" value="WJZ88851.1"/>
    <property type="molecule type" value="Genomic_DNA"/>
</dbReference>
<reference evidence="3 4" key="1">
    <citation type="journal article" date="2023" name="Hortic Res">
        <title>The complete reference genome for grapevine (Vitis vinifera L.) genetics and breeding.</title>
        <authorList>
            <person name="Shi X."/>
            <person name="Cao S."/>
            <person name="Wang X."/>
            <person name="Huang S."/>
            <person name="Wang Y."/>
            <person name="Liu Z."/>
            <person name="Liu W."/>
            <person name="Leng X."/>
            <person name="Peng Y."/>
            <person name="Wang N."/>
            <person name="Wang Y."/>
            <person name="Ma Z."/>
            <person name="Xu X."/>
            <person name="Zhang F."/>
            <person name="Xue H."/>
            <person name="Zhong H."/>
            <person name="Wang Y."/>
            <person name="Zhang K."/>
            <person name="Velt A."/>
            <person name="Avia K."/>
            <person name="Holtgrawe D."/>
            <person name="Grimplet J."/>
            <person name="Matus J.T."/>
            <person name="Ware D."/>
            <person name="Wu X."/>
            <person name="Wang H."/>
            <person name="Liu C."/>
            <person name="Fang Y."/>
            <person name="Rustenholz C."/>
            <person name="Cheng Z."/>
            <person name="Xiao H."/>
            <person name="Zhou Y."/>
        </authorList>
    </citation>
    <scope>NUCLEOTIDE SEQUENCE [LARGE SCALE GENOMIC DNA]</scope>
    <source>
        <strain evidence="4">cv. Pinot noir / PN40024</strain>
        <tissue evidence="3">Leaf</tissue>
    </source>
</reference>
<keyword evidence="4" id="KW-1185">Reference proteome</keyword>
<dbReference type="InterPro" id="IPR056816">
    <property type="entry name" value="ACR2/9/10_N"/>
</dbReference>
<sequence>MIVLNDDVVLIQKGTKLGEPCVITVNCPDKTGLGCDICRTILNFGLYITKGDISTDGIWCYIVLWVIPHSSSHIIRWSNLKDRLISICPPCSVSYCFNQQSDCTAPSPVYLLKFFCLDRKGLLHDVTQVLSELELTIQRVKVTTTPDGRVLDLFFITDNMELLHTKKRQDDTLEQLYAVLGESCISCELQLAGPEYENHQCVSSLSPGIAEELFRCELSDKESHSQALSPDMTILKKASVIVDNSLSPAHTLLQIYCVDHKGLVYDILRTLKDCNIKISYGRLSQNTKGYRDLDLFIQQKDGKKIVDPEKQSALCSRLKVEMLHPLRVVISNRGPDTELLVANPVELSGKGRPRVFFDATLALKMLGICIFSAEIGRHSTSDREWEVYKFLLEENCEFQLLNMVGRNQIVDRLRRILMGMSQASTAQSSAYLTALTQEIEKKLLRALASQSQRRNLLEQLFADIALEVDDRARDMILSGEEDVISPVEERSESKLCFYDVLADHYVRVPENGKSILDLIVQLWSQLFASHIFALLFHKWLFEVQLENSEVLFRYSSALVQGATNVFWIDIQTNTMRFQSLFRYLLEEVALVPTRLNKIAPQAQRDLYLLLSRFIFFYNFVDKLESFLKEFPIFPNSFLAGGPADIFVIELADQLQKLKVEPVLVHYLSQIKVLQGLELRMTTSTRLKACLYSFTSPGGPMYPTRIVRHAAWEALDFLFPVGRYPRHLISLFFRLLYPWYWPSSCWNFIMSCIKAVLYSLLRLIFSSLEKLRRPKNA</sequence>
<dbReference type="Pfam" id="PF24931">
    <property type="entry name" value="ACT_ACR9_3rd"/>
    <property type="match status" value="1"/>
</dbReference>
<dbReference type="InterPro" id="IPR056805">
    <property type="entry name" value="ACT_ACR9/10_C"/>
</dbReference>
<proteinExistence type="predicted"/>
<protein>
    <recommendedName>
        <fullName evidence="2">ACT domain-containing protein</fullName>
    </recommendedName>
</protein>
<name>A0ABY9C1H0_VITVI</name>
<keyword evidence="1" id="KW-0472">Membrane</keyword>
<keyword evidence="1" id="KW-0812">Transmembrane</keyword>
<evidence type="ECO:0000313" key="3">
    <source>
        <dbReference type="EMBL" id="WJZ88851.1"/>
    </source>
</evidence>
<dbReference type="PROSITE" id="PS51671">
    <property type="entry name" value="ACT"/>
    <property type="match status" value="1"/>
</dbReference>
<gene>
    <name evidence="3" type="ORF">VitviT2T_008114</name>
</gene>
<feature type="domain" description="ACT" evidence="2">
    <location>
        <begin position="111"/>
        <end position="194"/>
    </location>
</feature>
<dbReference type="InterPro" id="IPR002912">
    <property type="entry name" value="ACT_dom"/>
</dbReference>
<dbReference type="Pfam" id="PF01842">
    <property type="entry name" value="ACT"/>
    <property type="match status" value="1"/>
</dbReference>
<dbReference type="Pfam" id="PF24926">
    <property type="entry name" value="ACT_ACR9_C"/>
    <property type="match status" value="1"/>
</dbReference>
<dbReference type="Pfam" id="PF24914">
    <property type="entry name" value="ACR10_N"/>
    <property type="match status" value="1"/>
</dbReference>
<organism evidence="3 4">
    <name type="scientific">Vitis vinifera</name>
    <name type="common">Grape</name>
    <dbReference type="NCBI Taxonomy" id="29760"/>
    <lineage>
        <taxon>Eukaryota</taxon>
        <taxon>Viridiplantae</taxon>
        <taxon>Streptophyta</taxon>
        <taxon>Embryophyta</taxon>
        <taxon>Tracheophyta</taxon>
        <taxon>Spermatophyta</taxon>
        <taxon>Magnoliopsida</taxon>
        <taxon>eudicotyledons</taxon>
        <taxon>Gunneridae</taxon>
        <taxon>Pentapetalae</taxon>
        <taxon>rosids</taxon>
        <taxon>Vitales</taxon>
        <taxon>Vitaceae</taxon>
        <taxon>Viteae</taxon>
        <taxon>Vitis</taxon>
    </lineage>
</organism>
<accession>A0ABY9C1H0</accession>
<dbReference type="PANTHER" id="PTHR48146">
    <property type="entry name" value="K-STIMULATED PYROPHOSPHATE-ENERGIZED SODIUM PUMP PROTEIN"/>
    <property type="match status" value="1"/>
</dbReference>
<dbReference type="InterPro" id="IPR045865">
    <property type="entry name" value="ACT-like_dom_sf"/>
</dbReference>
<evidence type="ECO:0000259" key="2">
    <source>
        <dbReference type="PROSITE" id="PS51671"/>
    </source>
</evidence>